<dbReference type="Gene3D" id="3.20.20.120">
    <property type="entry name" value="Enolase-like C-terminal domain"/>
    <property type="match status" value="1"/>
</dbReference>
<dbReference type="AlphaFoldDB" id="X1SJH6"/>
<proteinExistence type="predicted"/>
<dbReference type="EMBL" id="BARW01012005">
    <property type="protein sequence ID" value="GAI79311.1"/>
    <property type="molecule type" value="Genomic_DNA"/>
</dbReference>
<accession>X1SJH6</accession>
<evidence type="ECO:0000313" key="2">
    <source>
        <dbReference type="EMBL" id="GAI79311.1"/>
    </source>
</evidence>
<feature type="domain" description="Enolase C-terminal" evidence="1">
    <location>
        <begin position="1"/>
        <end position="128"/>
    </location>
</feature>
<dbReference type="InterPro" id="IPR036849">
    <property type="entry name" value="Enolase-like_C_sf"/>
</dbReference>
<dbReference type="InterPro" id="IPR029065">
    <property type="entry name" value="Enolase_C-like"/>
</dbReference>
<protein>
    <recommendedName>
        <fullName evidence="1">Enolase C-terminal domain-containing protein</fullName>
    </recommendedName>
</protein>
<feature type="non-terminal residue" evidence="2">
    <location>
        <position position="1"/>
    </location>
</feature>
<sequence length="135" mass="14538">SVWTPEDALEIATLEAADLISIYVAKSGGLFPARQVAHVAQAAGISCNVNGSVEFGVGNAASLHLIASAQNIDLPALIPVTNIEGREQVEVVNKFYLDDIIREPFDYDDGYLRIPEGPGLGIEIDEEKLHKYCVS</sequence>
<gene>
    <name evidence="2" type="ORF">S12H4_22857</name>
</gene>
<dbReference type="PANTHER" id="PTHR48080">
    <property type="entry name" value="D-GALACTONATE DEHYDRATASE-RELATED"/>
    <property type="match status" value="1"/>
</dbReference>
<name>X1SJH6_9ZZZZ</name>
<dbReference type="Pfam" id="PF13378">
    <property type="entry name" value="MR_MLE_C"/>
    <property type="match status" value="1"/>
</dbReference>
<evidence type="ECO:0000259" key="1">
    <source>
        <dbReference type="Pfam" id="PF13378"/>
    </source>
</evidence>
<organism evidence="2">
    <name type="scientific">marine sediment metagenome</name>
    <dbReference type="NCBI Taxonomy" id="412755"/>
    <lineage>
        <taxon>unclassified sequences</taxon>
        <taxon>metagenomes</taxon>
        <taxon>ecological metagenomes</taxon>
    </lineage>
</organism>
<dbReference type="InterPro" id="IPR034593">
    <property type="entry name" value="DgoD-like"/>
</dbReference>
<comment type="caution">
    <text evidence="2">The sequence shown here is derived from an EMBL/GenBank/DDBJ whole genome shotgun (WGS) entry which is preliminary data.</text>
</comment>
<dbReference type="SUPFAM" id="SSF51604">
    <property type="entry name" value="Enolase C-terminal domain-like"/>
    <property type="match status" value="1"/>
</dbReference>
<reference evidence="2" key="1">
    <citation type="journal article" date="2014" name="Front. Microbiol.">
        <title>High frequency of phylogenetically diverse reductive dehalogenase-homologous genes in deep subseafloor sedimentary metagenomes.</title>
        <authorList>
            <person name="Kawai M."/>
            <person name="Futagami T."/>
            <person name="Toyoda A."/>
            <person name="Takaki Y."/>
            <person name="Nishi S."/>
            <person name="Hori S."/>
            <person name="Arai W."/>
            <person name="Tsubouchi T."/>
            <person name="Morono Y."/>
            <person name="Uchiyama I."/>
            <person name="Ito T."/>
            <person name="Fujiyama A."/>
            <person name="Inagaki F."/>
            <person name="Takami H."/>
        </authorList>
    </citation>
    <scope>NUCLEOTIDE SEQUENCE</scope>
    <source>
        <strain evidence="2">Expedition CK06-06</strain>
    </source>
</reference>